<comment type="caution">
    <text evidence="1">The sequence shown here is derived from an EMBL/GenBank/DDBJ whole genome shotgun (WGS) entry which is preliminary data.</text>
</comment>
<dbReference type="EMBL" id="JARYMX010000007">
    <property type="protein sequence ID" value="KAJ9540300.1"/>
    <property type="molecule type" value="Genomic_DNA"/>
</dbReference>
<protein>
    <submittedName>
        <fullName evidence="1">Uncharacterized protein</fullName>
    </submittedName>
</protein>
<evidence type="ECO:0000313" key="2">
    <source>
        <dbReference type="Proteomes" id="UP001172457"/>
    </source>
</evidence>
<dbReference type="Proteomes" id="UP001172457">
    <property type="component" value="Chromosome 7"/>
</dbReference>
<dbReference type="PANTHER" id="PTHR34223">
    <property type="entry name" value="OS11G0201299 PROTEIN"/>
    <property type="match status" value="1"/>
</dbReference>
<proteinExistence type="predicted"/>
<dbReference type="InterPro" id="IPR053197">
    <property type="entry name" value="F-box_SCFL_complex_component"/>
</dbReference>
<dbReference type="AlphaFoldDB" id="A0AA38SCK4"/>
<dbReference type="PANTHER" id="PTHR34223:SF101">
    <property type="entry name" value="F-BOX DOMAIN-CONTAINING PROTEIN"/>
    <property type="match status" value="1"/>
</dbReference>
<sequence length="473" mass="54280">MLSKRWLSLWTSTPVLHLNYIAFRKLHAFDRFVDKVLRLRDQSVKLNTLTFARGGVSSAKILKDVLNYASPMALTTWNSSSTNPEAGAIIENDFKPFSGFPMLEKLVLNDCRLGGTLSVEATKLSDLTISCHHSILNRCELTTPNLRFFEFTGSNFPLLQTHDDLPLLEKAVIDFDGFRSRVLEKRNFDDLVTLLGALHNAKSVTLSFSTVDLLGLFSDKLEIVNSPFCGLKYLNLDLRYFLGRTIFEEPRRWSFEMPEVVKDYLLHKSREAKFTVIHPVRINMADTKTNIQENKEKRRRMIEDGRLRLDNLPKSLQFHNLTLLDTKKAVQISMLSKQWLPLWTSKPVLHLNCSDFRCVDDFDKFVNHVLRHRDHSAELNTLTFTRRGFSSRNFVKKVLDYAISHGVNHLKLSIKCFENDSCDIKSWNNCLHTSSNSLKTLKLKSQCRANEKSNLIANVSTTESVPCVLLSSY</sequence>
<organism evidence="1 2">
    <name type="scientific">Centaurea solstitialis</name>
    <name type="common">yellow star-thistle</name>
    <dbReference type="NCBI Taxonomy" id="347529"/>
    <lineage>
        <taxon>Eukaryota</taxon>
        <taxon>Viridiplantae</taxon>
        <taxon>Streptophyta</taxon>
        <taxon>Embryophyta</taxon>
        <taxon>Tracheophyta</taxon>
        <taxon>Spermatophyta</taxon>
        <taxon>Magnoliopsida</taxon>
        <taxon>eudicotyledons</taxon>
        <taxon>Gunneridae</taxon>
        <taxon>Pentapetalae</taxon>
        <taxon>asterids</taxon>
        <taxon>campanulids</taxon>
        <taxon>Asterales</taxon>
        <taxon>Asteraceae</taxon>
        <taxon>Carduoideae</taxon>
        <taxon>Cardueae</taxon>
        <taxon>Centaureinae</taxon>
        <taxon>Centaurea</taxon>
    </lineage>
</organism>
<reference evidence="1" key="1">
    <citation type="submission" date="2023-03" db="EMBL/GenBank/DDBJ databases">
        <title>Chromosome-scale reference genome and RAD-based genetic map of yellow starthistle (Centaurea solstitialis) reveal putative structural variation and QTLs associated with invader traits.</title>
        <authorList>
            <person name="Reatini B."/>
            <person name="Cang F.A."/>
            <person name="Jiang Q."/>
            <person name="Mckibben M.T.W."/>
            <person name="Barker M.S."/>
            <person name="Rieseberg L.H."/>
            <person name="Dlugosch K.M."/>
        </authorList>
    </citation>
    <scope>NUCLEOTIDE SEQUENCE</scope>
    <source>
        <strain evidence="1">CAN-66</strain>
        <tissue evidence="1">Leaf</tissue>
    </source>
</reference>
<evidence type="ECO:0000313" key="1">
    <source>
        <dbReference type="EMBL" id="KAJ9540300.1"/>
    </source>
</evidence>
<accession>A0AA38SCK4</accession>
<name>A0AA38SCK4_9ASTR</name>
<gene>
    <name evidence="1" type="ORF">OSB04_026806</name>
</gene>
<keyword evidence="2" id="KW-1185">Reference proteome</keyword>